<comment type="subcellular location">
    <subcellularLocation>
        <location evidence="2">Membrane</location>
    </subcellularLocation>
</comment>
<dbReference type="SUPFAM" id="SSF158472">
    <property type="entry name" value="HAMP domain-like"/>
    <property type="match status" value="1"/>
</dbReference>
<dbReference type="RefSeq" id="WP_003521619.1">
    <property type="nucleotide sequence ID" value="NZ_CP013828.1"/>
</dbReference>
<dbReference type="InterPro" id="IPR003661">
    <property type="entry name" value="HisK_dim/P_dom"/>
</dbReference>
<comment type="catalytic activity">
    <reaction evidence="1">
        <text>ATP + protein L-histidine = ADP + protein N-phospho-L-histidine.</text>
        <dbReference type="EC" id="2.7.13.3"/>
    </reaction>
</comment>
<dbReference type="PANTHER" id="PTHR45453">
    <property type="entry name" value="PHOSPHATE REGULON SENSOR PROTEIN PHOR"/>
    <property type="match status" value="1"/>
</dbReference>
<feature type="transmembrane region" description="Helical" evidence="9">
    <location>
        <begin position="6"/>
        <end position="24"/>
    </location>
</feature>
<dbReference type="EMBL" id="PDBW01000001">
    <property type="protein sequence ID" value="PFH02133.1"/>
    <property type="molecule type" value="Genomic_DNA"/>
</dbReference>
<dbReference type="CDD" id="cd00082">
    <property type="entry name" value="HisKA"/>
    <property type="match status" value="1"/>
</dbReference>
<dbReference type="GO" id="GO:0016036">
    <property type="term" value="P:cellular response to phosphate starvation"/>
    <property type="evidence" value="ECO:0007669"/>
    <property type="project" value="TreeGrafter"/>
</dbReference>
<dbReference type="SUPFAM" id="SSF47384">
    <property type="entry name" value="Homodimeric domain of signal transducing histidine kinase"/>
    <property type="match status" value="1"/>
</dbReference>
<keyword evidence="9" id="KW-0812">Transmembrane</keyword>
<dbReference type="Gene3D" id="1.10.287.130">
    <property type="match status" value="1"/>
</dbReference>
<dbReference type="Pfam" id="PF02518">
    <property type="entry name" value="HATPase_c"/>
    <property type="match status" value="1"/>
</dbReference>
<dbReference type="AlphaFoldDB" id="A0AB36TEA2"/>
<dbReference type="CDD" id="cd06225">
    <property type="entry name" value="HAMP"/>
    <property type="match status" value="1"/>
</dbReference>
<keyword evidence="9" id="KW-1133">Transmembrane helix</keyword>
<dbReference type="PROSITE" id="PS50885">
    <property type="entry name" value="HAMP"/>
    <property type="match status" value="1"/>
</dbReference>
<dbReference type="InterPro" id="IPR036890">
    <property type="entry name" value="HATPase_C_sf"/>
</dbReference>
<evidence type="ECO:0000256" key="9">
    <source>
        <dbReference type="SAM" id="Phobius"/>
    </source>
</evidence>
<evidence type="ECO:0000256" key="5">
    <source>
        <dbReference type="ARBA" id="ARBA00022679"/>
    </source>
</evidence>
<dbReference type="GO" id="GO:0004721">
    <property type="term" value="F:phosphoprotein phosphatase activity"/>
    <property type="evidence" value="ECO:0007669"/>
    <property type="project" value="TreeGrafter"/>
</dbReference>
<keyword evidence="7" id="KW-0902">Two-component regulatory system</keyword>
<dbReference type="InterPro" id="IPR005467">
    <property type="entry name" value="His_kinase_dom"/>
</dbReference>
<dbReference type="Gene3D" id="6.10.340.10">
    <property type="match status" value="1"/>
</dbReference>
<evidence type="ECO:0000313" key="12">
    <source>
        <dbReference type="EMBL" id="PFH02133.1"/>
    </source>
</evidence>
<dbReference type="InterPro" id="IPR000014">
    <property type="entry name" value="PAS"/>
</dbReference>
<proteinExistence type="predicted"/>
<dbReference type="Pfam" id="PF00989">
    <property type="entry name" value="PAS"/>
    <property type="match status" value="1"/>
</dbReference>
<dbReference type="InterPro" id="IPR035965">
    <property type="entry name" value="PAS-like_dom_sf"/>
</dbReference>
<dbReference type="PROSITE" id="PS50109">
    <property type="entry name" value="HIS_KIN"/>
    <property type="match status" value="1"/>
</dbReference>
<dbReference type="SUPFAM" id="SSF55785">
    <property type="entry name" value="PYP-like sensor domain (PAS domain)"/>
    <property type="match status" value="1"/>
</dbReference>
<dbReference type="Gene3D" id="3.30.565.10">
    <property type="entry name" value="Histidine kinase-like ATPase, C-terminal domain"/>
    <property type="match status" value="1"/>
</dbReference>
<feature type="domain" description="Histidine kinase" evidence="10">
    <location>
        <begin position="372"/>
        <end position="589"/>
    </location>
</feature>
<evidence type="ECO:0000256" key="7">
    <source>
        <dbReference type="ARBA" id="ARBA00023012"/>
    </source>
</evidence>
<feature type="transmembrane region" description="Helical" evidence="9">
    <location>
        <begin position="167"/>
        <end position="194"/>
    </location>
</feature>
<dbReference type="NCBIfam" id="TIGR00229">
    <property type="entry name" value="sensory_box"/>
    <property type="match status" value="1"/>
</dbReference>
<dbReference type="FunFam" id="1.10.287.130:FF:000001">
    <property type="entry name" value="Two-component sensor histidine kinase"/>
    <property type="match status" value="1"/>
</dbReference>
<evidence type="ECO:0000259" key="11">
    <source>
        <dbReference type="PROSITE" id="PS50885"/>
    </source>
</evidence>
<dbReference type="GO" id="GO:0006355">
    <property type="term" value="P:regulation of DNA-templated transcription"/>
    <property type="evidence" value="ECO:0007669"/>
    <property type="project" value="InterPro"/>
</dbReference>
<dbReference type="GO" id="GO:0000155">
    <property type="term" value="F:phosphorelay sensor kinase activity"/>
    <property type="evidence" value="ECO:0007669"/>
    <property type="project" value="InterPro"/>
</dbReference>
<keyword evidence="5" id="KW-0808">Transferase</keyword>
<evidence type="ECO:0000313" key="13">
    <source>
        <dbReference type="Proteomes" id="UP000223596"/>
    </source>
</evidence>
<dbReference type="NCBIfam" id="NF046044">
    <property type="entry name" value="PnpS"/>
    <property type="match status" value="1"/>
</dbReference>
<evidence type="ECO:0000256" key="4">
    <source>
        <dbReference type="ARBA" id="ARBA00022553"/>
    </source>
</evidence>
<evidence type="ECO:0000256" key="3">
    <source>
        <dbReference type="ARBA" id="ARBA00012438"/>
    </source>
</evidence>
<dbReference type="InterPro" id="IPR013767">
    <property type="entry name" value="PAS_fold"/>
</dbReference>
<dbReference type="Gene3D" id="3.30.450.20">
    <property type="entry name" value="PAS domain"/>
    <property type="match status" value="1"/>
</dbReference>
<dbReference type="InterPro" id="IPR004358">
    <property type="entry name" value="Sig_transdc_His_kin-like_C"/>
</dbReference>
<dbReference type="Pfam" id="PF00512">
    <property type="entry name" value="HisKA"/>
    <property type="match status" value="1"/>
</dbReference>
<reference evidence="12 13" key="1">
    <citation type="submission" date="2017-09" db="EMBL/GenBank/DDBJ databases">
        <title>Evaluation of Pacific Biosciences Sequencing Technology to Finishing C. thermocellum Genome Sequences.</title>
        <authorList>
            <person name="Brown S."/>
        </authorList>
    </citation>
    <scope>NUCLEOTIDE SEQUENCE [LARGE SCALE GENOMIC DNA]</scope>
    <source>
        <strain evidence="12 13">AD2</strain>
    </source>
</reference>
<evidence type="ECO:0000256" key="2">
    <source>
        <dbReference type="ARBA" id="ARBA00004370"/>
    </source>
</evidence>
<organism evidence="12 13">
    <name type="scientific">Acetivibrio thermocellus AD2</name>
    <dbReference type="NCBI Taxonomy" id="1138384"/>
    <lineage>
        <taxon>Bacteria</taxon>
        <taxon>Bacillati</taxon>
        <taxon>Bacillota</taxon>
        <taxon>Clostridia</taxon>
        <taxon>Eubacteriales</taxon>
        <taxon>Oscillospiraceae</taxon>
        <taxon>Acetivibrio</taxon>
    </lineage>
</organism>
<protein>
    <recommendedName>
        <fullName evidence="3">histidine kinase</fullName>
        <ecNumber evidence="3">2.7.13.3</ecNumber>
    </recommendedName>
</protein>
<dbReference type="InterPro" id="IPR003660">
    <property type="entry name" value="HAMP_dom"/>
</dbReference>
<dbReference type="PRINTS" id="PR00344">
    <property type="entry name" value="BCTRLSENSOR"/>
</dbReference>
<keyword evidence="8 9" id="KW-0472">Membrane</keyword>
<dbReference type="SMART" id="SM00387">
    <property type="entry name" value="HATPase_c"/>
    <property type="match status" value="1"/>
</dbReference>
<evidence type="ECO:0000256" key="6">
    <source>
        <dbReference type="ARBA" id="ARBA00022777"/>
    </source>
</evidence>
<dbReference type="InterPro" id="IPR036097">
    <property type="entry name" value="HisK_dim/P_sf"/>
</dbReference>
<feature type="domain" description="HAMP" evidence="11">
    <location>
        <begin position="191"/>
        <end position="243"/>
    </location>
</feature>
<dbReference type="Pfam" id="PF00672">
    <property type="entry name" value="HAMP"/>
    <property type="match status" value="1"/>
</dbReference>
<dbReference type="EC" id="2.7.13.3" evidence="3"/>
<keyword evidence="4" id="KW-0597">Phosphoprotein</keyword>
<evidence type="ECO:0000256" key="8">
    <source>
        <dbReference type="ARBA" id="ARBA00023136"/>
    </source>
</evidence>
<dbReference type="CDD" id="cd00075">
    <property type="entry name" value="HATPase"/>
    <property type="match status" value="1"/>
</dbReference>
<keyword evidence="6 12" id="KW-0418">Kinase</keyword>
<dbReference type="InterPro" id="IPR003594">
    <property type="entry name" value="HATPase_dom"/>
</dbReference>
<evidence type="ECO:0000256" key="1">
    <source>
        <dbReference type="ARBA" id="ARBA00000085"/>
    </source>
</evidence>
<dbReference type="GO" id="GO:0005886">
    <property type="term" value="C:plasma membrane"/>
    <property type="evidence" value="ECO:0007669"/>
    <property type="project" value="TreeGrafter"/>
</dbReference>
<comment type="caution">
    <text evidence="12">The sequence shown here is derived from an EMBL/GenBank/DDBJ whole genome shotgun (WGS) entry which is preliminary data.</text>
</comment>
<name>A0AB36TEA2_ACETH</name>
<accession>A0AB36TEA2</accession>
<dbReference type="SMART" id="SM00304">
    <property type="entry name" value="HAMP"/>
    <property type="match status" value="1"/>
</dbReference>
<sequence>MKKKIFKYYLLLILIILSVTVIFIPKVSRKFYTQEVENKLEGIAFSIEYYLLNEAKNGEIDFDFIAKDYAAKYNQNSTFQGESLRITFISYDGKVLGDSDANFNQMENHLSRKEIQDALKGNVGKDIRSSKTLKLDLLYMAIPVEELNVIARVSVPLVQIKKINRLIWLYSILIFIMALIITVIVSLRIAGLVIRPLNDIISVSKEITNGNYSRRIKLKSKDELGQLAVHFNKMASKLERTISDLNTKKIELESIVESITNGIVAVDGNNKVILINPAAFTVFNLDADAEILGDDIENHIKNSQINSLLKDAIQKNKPLEAEVAIDGRVLLVNASPIRPKDSDIDNSGGIVFIQDITKVRKLEQIRTEFVSNVTHELKTPITSIRGFIETLKNGAMNNPVVAERFLEIIDIEAERLHELINDILLLSEIETKLKDTNLEIFDLKSMVDDVFKVMQNIAKEKKISLNNNVRDEVLMKANINRMKQLIMNLVDNGIKYNVQNGSVSVDGYREDGKVVISVKDTGIGIPSAHIPRIFERFYRVDKGRSRGMGGTGLGLSIVKHIVNLYNGEIKVNSVVGEGTEFIVKIPCQP</sequence>
<dbReference type="SMART" id="SM00388">
    <property type="entry name" value="HisKA"/>
    <property type="match status" value="1"/>
</dbReference>
<dbReference type="Proteomes" id="UP000223596">
    <property type="component" value="Unassembled WGS sequence"/>
</dbReference>
<dbReference type="FunFam" id="3.30.565.10:FF:000006">
    <property type="entry name" value="Sensor histidine kinase WalK"/>
    <property type="match status" value="1"/>
</dbReference>
<dbReference type="InterPro" id="IPR050351">
    <property type="entry name" value="BphY/WalK/GraS-like"/>
</dbReference>
<dbReference type="PANTHER" id="PTHR45453:SF1">
    <property type="entry name" value="PHOSPHATE REGULON SENSOR PROTEIN PHOR"/>
    <property type="match status" value="1"/>
</dbReference>
<evidence type="ECO:0000259" key="10">
    <source>
        <dbReference type="PROSITE" id="PS50109"/>
    </source>
</evidence>
<dbReference type="CDD" id="cd00130">
    <property type="entry name" value="PAS"/>
    <property type="match status" value="1"/>
</dbReference>
<gene>
    <name evidence="12" type="ORF">M972_11897</name>
</gene>
<dbReference type="SUPFAM" id="SSF55874">
    <property type="entry name" value="ATPase domain of HSP90 chaperone/DNA topoisomerase II/histidine kinase"/>
    <property type="match status" value="1"/>
</dbReference>